<dbReference type="InterPro" id="IPR025660">
    <property type="entry name" value="Pept_his_AS"/>
</dbReference>
<dbReference type="PROSITE" id="PS00639">
    <property type="entry name" value="THIOL_PROTEASE_HIS"/>
    <property type="match status" value="1"/>
</dbReference>
<accession>A0A1I8QEB4</accession>
<keyword evidence="6" id="KW-1185">Reference proteome</keyword>
<dbReference type="SMART" id="SM00848">
    <property type="entry name" value="Inhibitor_I29"/>
    <property type="match status" value="1"/>
</dbReference>
<dbReference type="InterPro" id="IPR013128">
    <property type="entry name" value="Peptidase_C1A"/>
</dbReference>
<dbReference type="Pfam" id="PF08246">
    <property type="entry name" value="Inhibitor_I29"/>
    <property type="match status" value="1"/>
</dbReference>
<evidence type="ECO:0000313" key="6">
    <source>
        <dbReference type="Proteomes" id="UP000095300"/>
    </source>
</evidence>
<dbReference type="InterPro" id="IPR038765">
    <property type="entry name" value="Papain-like_cys_pep_sf"/>
</dbReference>
<dbReference type="InterPro" id="IPR000668">
    <property type="entry name" value="Peptidase_C1A_C"/>
</dbReference>
<reference evidence="5" key="1">
    <citation type="submission" date="2020-05" db="UniProtKB">
        <authorList>
            <consortium name="EnsemblMetazoa"/>
        </authorList>
    </citation>
    <scope>IDENTIFICATION</scope>
    <source>
        <strain evidence="5">USDA</strain>
    </source>
</reference>
<proteinExistence type="inferred from homology"/>
<evidence type="ECO:0000259" key="3">
    <source>
        <dbReference type="SMART" id="SM00645"/>
    </source>
</evidence>
<dbReference type="PANTHER" id="PTHR12411">
    <property type="entry name" value="CYSTEINE PROTEASE FAMILY C1-RELATED"/>
    <property type="match status" value="1"/>
</dbReference>
<dbReference type="CDD" id="cd02248">
    <property type="entry name" value="Peptidase_C1A"/>
    <property type="match status" value="1"/>
</dbReference>
<evidence type="ECO:0000256" key="2">
    <source>
        <dbReference type="SAM" id="SignalP"/>
    </source>
</evidence>
<feature type="domain" description="Peptidase C1A papain C-terminal" evidence="3">
    <location>
        <begin position="132"/>
        <end position="348"/>
    </location>
</feature>
<dbReference type="GO" id="GO:0008234">
    <property type="term" value="F:cysteine-type peptidase activity"/>
    <property type="evidence" value="ECO:0007669"/>
    <property type="project" value="InterPro"/>
</dbReference>
<dbReference type="STRING" id="35570.A0A1I8QEB4"/>
<dbReference type="InterPro" id="IPR039417">
    <property type="entry name" value="Peptidase_C1A_papain-like"/>
</dbReference>
<sequence>MLTTPFKALSVSCVLIVLIACPLSMAQSQIFPKLSNVKDFDDFLRQTGKVYIDPKERQLRESLFIAKKAYVDLGNKNAADNKASFTMNLNTLADLTHDEVSKLYGSKISFSGENLTSTHVNFVTSKSKNLNLPEHFDWRELGGVTPPDFQGFQCGACWSFATVGALEGHLFRRTGLLVPLSAQNLVDCAEDYGTTGCDGGFQEYAFEYIRDHGISVANRYPYIQSENPECGRNETTDKGVYIRDYARIKPGDEEKMREVIATLGPVACSINADTSSFEQYIGGIYDDDACNEGEVNHSVLVVGYGSKYGRDYWIVKNSYSANWGENGFFKLPRYKNSCGIATECSFPIL</sequence>
<evidence type="ECO:0000259" key="4">
    <source>
        <dbReference type="SMART" id="SM00848"/>
    </source>
</evidence>
<dbReference type="PROSITE" id="PS51257">
    <property type="entry name" value="PROKAR_LIPOPROTEIN"/>
    <property type="match status" value="1"/>
</dbReference>
<dbReference type="Gene3D" id="3.90.70.10">
    <property type="entry name" value="Cysteine proteinases"/>
    <property type="match status" value="1"/>
</dbReference>
<dbReference type="FunFam" id="3.90.70.10:FF:000109">
    <property type="entry name" value="Cysteine protease"/>
    <property type="match status" value="1"/>
</dbReference>
<feature type="chain" id="PRO_5018603191" description="Peptidase C1A papain C-terminal domain-containing protein" evidence="2">
    <location>
        <begin position="29"/>
        <end position="349"/>
    </location>
</feature>
<dbReference type="Pfam" id="PF00112">
    <property type="entry name" value="Peptidase_C1"/>
    <property type="match status" value="1"/>
</dbReference>
<gene>
    <name evidence="5" type="primary">106082151</name>
</gene>
<organism evidence="5 6">
    <name type="scientific">Stomoxys calcitrans</name>
    <name type="common">Stable fly</name>
    <name type="synonym">Conops calcitrans</name>
    <dbReference type="NCBI Taxonomy" id="35570"/>
    <lineage>
        <taxon>Eukaryota</taxon>
        <taxon>Metazoa</taxon>
        <taxon>Ecdysozoa</taxon>
        <taxon>Arthropoda</taxon>
        <taxon>Hexapoda</taxon>
        <taxon>Insecta</taxon>
        <taxon>Pterygota</taxon>
        <taxon>Neoptera</taxon>
        <taxon>Endopterygota</taxon>
        <taxon>Diptera</taxon>
        <taxon>Brachycera</taxon>
        <taxon>Muscomorpha</taxon>
        <taxon>Muscoidea</taxon>
        <taxon>Muscidae</taxon>
        <taxon>Stomoxys</taxon>
    </lineage>
</organism>
<dbReference type="EnsemblMetazoa" id="SCAU016328-RA">
    <property type="protein sequence ID" value="SCAU016328-PA"/>
    <property type="gene ID" value="SCAU016328"/>
</dbReference>
<dbReference type="InterPro" id="IPR013201">
    <property type="entry name" value="Prot_inhib_I29"/>
</dbReference>
<evidence type="ECO:0000256" key="1">
    <source>
        <dbReference type="ARBA" id="ARBA00008455"/>
    </source>
</evidence>
<name>A0A1I8QEB4_STOCA</name>
<protein>
    <recommendedName>
        <fullName evidence="7">Peptidase C1A papain C-terminal domain-containing protein</fullName>
    </recommendedName>
</protein>
<keyword evidence="2" id="KW-0732">Signal</keyword>
<dbReference type="SMART" id="SM00645">
    <property type="entry name" value="Pept_C1"/>
    <property type="match status" value="1"/>
</dbReference>
<evidence type="ECO:0000313" key="5">
    <source>
        <dbReference type="EnsemblMetazoa" id="SCAU016328-PA"/>
    </source>
</evidence>
<dbReference type="GO" id="GO:0006508">
    <property type="term" value="P:proteolysis"/>
    <property type="evidence" value="ECO:0007669"/>
    <property type="project" value="InterPro"/>
</dbReference>
<comment type="similarity">
    <text evidence="1">Belongs to the peptidase C1 family.</text>
</comment>
<feature type="signal peptide" evidence="2">
    <location>
        <begin position="1"/>
        <end position="28"/>
    </location>
</feature>
<dbReference type="Proteomes" id="UP000095300">
    <property type="component" value="Unassembled WGS sequence"/>
</dbReference>
<dbReference type="VEuPathDB" id="VectorBase:SCAU016328"/>
<dbReference type="PRINTS" id="PR00705">
    <property type="entry name" value="PAPAIN"/>
</dbReference>
<evidence type="ECO:0008006" key="7">
    <source>
        <dbReference type="Google" id="ProtNLM"/>
    </source>
</evidence>
<dbReference type="KEGG" id="scac:106082151"/>
<dbReference type="OrthoDB" id="10253408at2759"/>
<dbReference type="SUPFAM" id="SSF54001">
    <property type="entry name" value="Cysteine proteinases"/>
    <property type="match status" value="1"/>
</dbReference>
<feature type="domain" description="Cathepsin propeptide inhibitor" evidence="4">
    <location>
        <begin position="40"/>
        <end position="100"/>
    </location>
</feature>
<dbReference type="AlphaFoldDB" id="A0A1I8QEB4"/>